<name>A0A3S0QVN3_9FLAO</name>
<gene>
    <name evidence="1" type="ORF">EJ377_02875</name>
</gene>
<accession>A0A3S0QVN3</accession>
<evidence type="ECO:0000313" key="1">
    <source>
        <dbReference type="EMBL" id="RTZ49502.1"/>
    </source>
</evidence>
<dbReference type="Proteomes" id="UP000276953">
    <property type="component" value="Unassembled WGS sequence"/>
</dbReference>
<dbReference type="EMBL" id="RYFC01000001">
    <property type="protein sequence ID" value="RTZ49502.1"/>
    <property type="molecule type" value="Genomic_DNA"/>
</dbReference>
<sequence length="108" mass="12300">MKFRGSSSNSGDTWEPWRTVWSDFNFSQANINSWNSMASSGIRVNQPFTNITGNGLMVVDNYNGGESGIYNEKDKFYLAVFQDKYYKYSSTYKGWEGINFNKGNKISG</sequence>
<dbReference type="AlphaFoldDB" id="A0A3S0QVN3"/>
<evidence type="ECO:0000313" key="2">
    <source>
        <dbReference type="Proteomes" id="UP000276953"/>
    </source>
</evidence>
<protein>
    <submittedName>
        <fullName evidence="1">Uncharacterized protein</fullName>
    </submittedName>
</protein>
<reference evidence="1 2" key="1">
    <citation type="submission" date="2018-12" db="EMBL/GenBank/DDBJ databases">
        <title>Draft Genome Sequence of Chryseobacterium arthrosphaerae strain ED882-96 Isolated from the Blood of a Patient with Liver Cirrhosis in Taiwan.</title>
        <authorList>
            <person name="Lin J.-N."/>
            <person name="Lai C.-H."/>
            <person name="Yang C.-H."/>
            <person name="Huang Y.-H."/>
        </authorList>
    </citation>
    <scope>NUCLEOTIDE SEQUENCE [LARGE SCALE GENOMIC DNA]</scope>
    <source>
        <strain evidence="1 2">ED882-96</strain>
    </source>
</reference>
<comment type="caution">
    <text evidence="1">The sequence shown here is derived from an EMBL/GenBank/DDBJ whole genome shotgun (WGS) entry which is preliminary data.</text>
</comment>
<proteinExistence type="predicted"/>
<organism evidence="1 2">
    <name type="scientific">Chryseobacterium arthrosphaerae</name>
    <dbReference type="NCBI Taxonomy" id="651561"/>
    <lineage>
        <taxon>Bacteria</taxon>
        <taxon>Pseudomonadati</taxon>
        <taxon>Bacteroidota</taxon>
        <taxon>Flavobacteriia</taxon>
        <taxon>Flavobacteriales</taxon>
        <taxon>Weeksellaceae</taxon>
        <taxon>Chryseobacterium group</taxon>
        <taxon>Chryseobacterium</taxon>
    </lineage>
</organism>